<sequence length="148" mass="16776">MADAIVHYDCVHGDYETVEEVARALAKENALSVEARAPEKGKKDYLYFPVDSAEYRKGELAMAVSSYRHYSCDHDGWAGSDADKMTRDLFVHLAVSLVDSPVLFDKLIEMPIMQHPEITGSDWLLREPTYHVTPEVIERNDSSRDKTV</sequence>
<reference evidence="1" key="1">
    <citation type="submission" date="2012-11" db="EMBL/GenBank/DDBJ databases">
        <title>Permanent draft genomes of Rhodopirellula europaea strain SH398 and 6C.</title>
        <authorList>
            <person name="Richter M."/>
            <person name="Richter-Heitmann T."/>
            <person name="Frank C."/>
            <person name="Harder J."/>
            <person name="Glockner F.O."/>
        </authorList>
    </citation>
    <scope>NUCLEOTIDE SEQUENCE</scope>
    <source>
        <strain evidence="1">6C</strain>
    </source>
</reference>
<evidence type="ECO:0000313" key="2">
    <source>
        <dbReference type="Proteomes" id="UP000011529"/>
    </source>
</evidence>
<dbReference type="AlphaFoldDB" id="M2AQ46"/>
<dbReference type="Proteomes" id="UP000011529">
    <property type="component" value="Unassembled WGS sequence"/>
</dbReference>
<protein>
    <submittedName>
        <fullName evidence="1">Uncharacterized protein</fullName>
    </submittedName>
</protein>
<evidence type="ECO:0000313" key="1">
    <source>
        <dbReference type="EMBL" id="EMB14852.1"/>
    </source>
</evidence>
<dbReference type="PATRIC" id="fig|1263867.3.peg.4735"/>
<proteinExistence type="predicted"/>
<accession>M2AQ46</accession>
<keyword evidence="2" id="KW-1185">Reference proteome</keyword>
<name>M2AQ46_9BACT</name>
<organism evidence="1 2">
    <name type="scientific">Rhodopirellula europaea 6C</name>
    <dbReference type="NCBI Taxonomy" id="1263867"/>
    <lineage>
        <taxon>Bacteria</taxon>
        <taxon>Pseudomonadati</taxon>
        <taxon>Planctomycetota</taxon>
        <taxon>Planctomycetia</taxon>
        <taxon>Pirellulales</taxon>
        <taxon>Pirellulaceae</taxon>
        <taxon>Rhodopirellula</taxon>
    </lineage>
</organism>
<comment type="caution">
    <text evidence="1">The sequence shown here is derived from an EMBL/GenBank/DDBJ whole genome shotgun (WGS) entry which is preliminary data.</text>
</comment>
<reference evidence="1" key="2">
    <citation type="journal article" date="2013" name="Mar. Genomics">
        <title>Expression of sulfatases in Rhodopirellula baltica and the diversity of sulfatases in the genus Rhodopirellula.</title>
        <authorList>
            <person name="Wegner C.E."/>
            <person name="Richter-Heitmann T."/>
            <person name="Klindworth A."/>
            <person name="Klockow C."/>
            <person name="Richter M."/>
            <person name="Achstetter T."/>
            <person name="Glockner F.O."/>
            <person name="Harder J."/>
        </authorList>
    </citation>
    <scope>NUCLEOTIDE SEQUENCE [LARGE SCALE GENOMIC DNA]</scope>
    <source>
        <strain evidence="1">6C</strain>
    </source>
</reference>
<gene>
    <name evidence="1" type="ORF">RE6C_04420</name>
</gene>
<dbReference type="EMBL" id="ANMO01000208">
    <property type="protein sequence ID" value="EMB14852.1"/>
    <property type="molecule type" value="Genomic_DNA"/>
</dbReference>